<feature type="non-terminal residue" evidence="2">
    <location>
        <position position="212"/>
    </location>
</feature>
<dbReference type="Pfam" id="PF14223">
    <property type="entry name" value="Retrotran_gag_2"/>
    <property type="match status" value="1"/>
</dbReference>
<evidence type="ECO:0000313" key="2">
    <source>
        <dbReference type="RefSeq" id="XP_026669282.1"/>
    </source>
</evidence>
<dbReference type="GeneID" id="113464332"/>
<organism evidence="1 2">
    <name type="scientific">Ceratina calcarata</name>
    <dbReference type="NCBI Taxonomy" id="156304"/>
    <lineage>
        <taxon>Eukaryota</taxon>
        <taxon>Metazoa</taxon>
        <taxon>Ecdysozoa</taxon>
        <taxon>Arthropoda</taxon>
        <taxon>Hexapoda</taxon>
        <taxon>Insecta</taxon>
        <taxon>Pterygota</taxon>
        <taxon>Neoptera</taxon>
        <taxon>Endopterygota</taxon>
        <taxon>Hymenoptera</taxon>
        <taxon>Apocrita</taxon>
        <taxon>Aculeata</taxon>
        <taxon>Apoidea</taxon>
        <taxon>Anthophila</taxon>
        <taxon>Apidae</taxon>
        <taxon>Ceratina</taxon>
        <taxon>Zadontomerus</taxon>
    </lineage>
</organism>
<accession>A0AAJ7S0V6</accession>
<dbReference type="PANTHER" id="PTHR47481:SF7">
    <property type="entry name" value="CCHC-TYPE DOMAIN-CONTAINING PROTEIN"/>
    <property type="match status" value="1"/>
</dbReference>
<dbReference type="KEGG" id="ccal:113464332"/>
<evidence type="ECO:0000313" key="1">
    <source>
        <dbReference type="Proteomes" id="UP000694925"/>
    </source>
</evidence>
<dbReference type="AlphaFoldDB" id="A0AAJ7S0V6"/>
<proteinExistence type="predicted"/>
<dbReference type="Proteomes" id="UP000694925">
    <property type="component" value="Unplaced"/>
</dbReference>
<name>A0AAJ7S0V6_9HYME</name>
<protein>
    <submittedName>
        <fullName evidence="2">Uncharacterized protein LOC113464332</fullName>
    </submittedName>
</protein>
<dbReference type="RefSeq" id="XP_026669282.1">
    <property type="nucleotide sequence ID" value="XM_026813481.1"/>
</dbReference>
<sequence>MASGFAIQMDRLGKENYDTWKQQIEAVLVKNDRWEYVDGTKPRPEQAVPATDANTAEIAAWDKNDHKAKADITLAINPSELCHVKNCTTSREMWIKLESIYQSKGPAKKTSLLKRLLFTKMKEDDDMASHVTNFLNTVDKLYEMDITISEDLLAILLLYSVPDSYDNFRCAIEARDELPDTEALKVKLLEEFNARKGKGIRDDSEALFVSKQ</sequence>
<keyword evidence="1" id="KW-1185">Reference proteome</keyword>
<dbReference type="PANTHER" id="PTHR47481">
    <property type="match status" value="1"/>
</dbReference>
<gene>
    <name evidence="2" type="primary">LOC113464332</name>
</gene>
<reference evidence="2" key="1">
    <citation type="submission" date="2025-08" db="UniProtKB">
        <authorList>
            <consortium name="RefSeq"/>
        </authorList>
    </citation>
    <scope>IDENTIFICATION</scope>
    <source>
        <tissue evidence="2">Whole body</tissue>
    </source>
</reference>